<dbReference type="InterPro" id="IPR006675">
    <property type="entry name" value="HDIG_dom"/>
</dbReference>
<protein>
    <submittedName>
        <fullName evidence="4">HDIG domain-containing protein</fullName>
    </submittedName>
</protein>
<dbReference type="PANTHER" id="PTHR36442">
    <property type="entry name" value="CYCLIC-DI-AMP PHOSPHODIESTERASE PGPH"/>
    <property type="match status" value="1"/>
</dbReference>
<proteinExistence type="predicted"/>
<keyword evidence="5" id="KW-1185">Reference proteome</keyword>
<feature type="compositionally biased region" description="Basic residues" evidence="1">
    <location>
        <begin position="1"/>
        <end position="11"/>
    </location>
</feature>
<feature type="transmembrane region" description="Helical" evidence="2">
    <location>
        <begin position="306"/>
        <end position="329"/>
    </location>
</feature>
<feature type="transmembrane region" description="Helical" evidence="2">
    <location>
        <begin position="403"/>
        <end position="427"/>
    </location>
</feature>
<keyword evidence="2" id="KW-0472">Membrane</keyword>
<dbReference type="InterPro" id="IPR003607">
    <property type="entry name" value="HD/PDEase_dom"/>
</dbReference>
<dbReference type="Proteomes" id="UP000654279">
    <property type="component" value="Unassembled WGS sequence"/>
</dbReference>
<keyword evidence="2" id="KW-1133">Transmembrane helix</keyword>
<feature type="transmembrane region" description="Helical" evidence="2">
    <location>
        <begin position="35"/>
        <end position="53"/>
    </location>
</feature>
<dbReference type="PANTHER" id="PTHR36442:SF1">
    <property type="entry name" value="CYCLIC-DI-AMP PHOSPHODIESTERASE PGPH"/>
    <property type="match status" value="1"/>
</dbReference>
<gene>
    <name evidence="4" type="ORF">H8699_10975</name>
</gene>
<feature type="compositionally biased region" description="Basic and acidic residues" evidence="1">
    <location>
        <begin position="764"/>
        <end position="774"/>
    </location>
</feature>
<feature type="transmembrane region" description="Helical" evidence="2">
    <location>
        <begin position="341"/>
        <end position="361"/>
    </location>
</feature>
<feature type="region of interest" description="Disordered" evidence="1">
    <location>
        <begin position="734"/>
        <end position="803"/>
    </location>
</feature>
<feature type="region of interest" description="Disordered" evidence="1">
    <location>
        <begin position="1"/>
        <end position="25"/>
    </location>
</feature>
<dbReference type="SMART" id="SM00471">
    <property type="entry name" value="HDc"/>
    <property type="match status" value="1"/>
</dbReference>
<dbReference type="PROSITE" id="PS51831">
    <property type="entry name" value="HD"/>
    <property type="match status" value="1"/>
</dbReference>
<dbReference type="RefSeq" id="WP_249285729.1">
    <property type="nucleotide sequence ID" value="NZ_JACRSO010000005.1"/>
</dbReference>
<dbReference type="InterPro" id="IPR011621">
    <property type="entry name" value="Metal-dep_PHydrolase_7TM_intra"/>
</dbReference>
<name>A0A926D1V9_9FIRM</name>
<feature type="transmembrane region" description="Helical" evidence="2">
    <location>
        <begin position="439"/>
        <end position="459"/>
    </location>
</feature>
<dbReference type="SUPFAM" id="SSF109604">
    <property type="entry name" value="HD-domain/PDEase-like"/>
    <property type="match status" value="1"/>
</dbReference>
<reference evidence="4" key="1">
    <citation type="submission" date="2020-08" db="EMBL/GenBank/DDBJ databases">
        <title>Genome public.</title>
        <authorList>
            <person name="Liu C."/>
            <person name="Sun Q."/>
        </authorList>
    </citation>
    <scope>NUCLEOTIDE SEQUENCE</scope>
    <source>
        <strain evidence="4">NSJ-44</strain>
    </source>
</reference>
<comment type="caution">
    <text evidence="4">The sequence shown here is derived from an EMBL/GenBank/DDBJ whole genome shotgun (WGS) entry which is preliminary data.</text>
</comment>
<feature type="domain" description="HD" evidence="3">
    <location>
        <begin position="525"/>
        <end position="670"/>
    </location>
</feature>
<evidence type="ECO:0000313" key="5">
    <source>
        <dbReference type="Proteomes" id="UP000654279"/>
    </source>
</evidence>
<feature type="transmembrane region" description="Helical" evidence="2">
    <location>
        <begin position="367"/>
        <end position="391"/>
    </location>
</feature>
<dbReference type="Pfam" id="PF07698">
    <property type="entry name" value="7TM-7TMR_HD"/>
    <property type="match status" value="1"/>
</dbReference>
<dbReference type="InterPro" id="IPR011624">
    <property type="entry name" value="Metal-dep_PHydrolase_7TM_extra"/>
</dbReference>
<dbReference type="Pfam" id="PF01966">
    <property type="entry name" value="HD"/>
    <property type="match status" value="1"/>
</dbReference>
<evidence type="ECO:0000256" key="2">
    <source>
        <dbReference type="SAM" id="Phobius"/>
    </source>
</evidence>
<dbReference type="NCBIfam" id="TIGR00277">
    <property type="entry name" value="HDIG"/>
    <property type="match status" value="1"/>
</dbReference>
<evidence type="ECO:0000313" key="4">
    <source>
        <dbReference type="EMBL" id="MBC8529951.1"/>
    </source>
</evidence>
<dbReference type="CDD" id="cd00077">
    <property type="entry name" value="HDc"/>
    <property type="match status" value="1"/>
</dbReference>
<organism evidence="4 5">
    <name type="scientific">Luoshenia tenuis</name>
    <dbReference type="NCBI Taxonomy" id="2763654"/>
    <lineage>
        <taxon>Bacteria</taxon>
        <taxon>Bacillati</taxon>
        <taxon>Bacillota</taxon>
        <taxon>Clostridia</taxon>
        <taxon>Christensenellales</taxon>
        <taxon>Christensenellaceae</taxon>
        <taxon>Luoshenia</taxon>
    </lineage>
</organism>
<dbReference type="Pfam" id="PF07697">
    <property type="entry name" value="7TMR-HDED"/>
    <property type="match status" value="1"/>
</dbReference>
<sequence>MKSAEKRKKIPPKNSGRKGAQGRSVRRVRQPLMRLIIYCVLVVMVTAILSMAMTPKRYDLKQGSIARETIYATKDVEDKLGYDRAVEAARKQVNEKYTKDEAATDEALQKVDSFFTAFEAARTKAENERLAVQAAYEEEHGSKLQVPAGENFPYPDEFIAELKSDDTIRLLSTEQLYTVLSASASDLTRLQTLLEVNMRGALDSGIQEDQLAKEREELRTALEQEDNRFSEDLMALGNLIINQSLRANMIYDEEGTQLAREQAAQAVEAQVWRKGDVIVSEGDVVTDVQIAALSSLGVLADQKMDLWLYAGIALLVIIMVLLMMQYLRAFETKVLTSIPKLIMTGLTLVFTLLISLLISTINPRLAPISTCALLLTLLVGPRMALVINFFASIMAAMMLSGGNGLMTITTLGILISAMLSGMAGVFILRRNIRERSGLIIAGLGAGVINALVIIALGLITTSNLKEVLIGGLWGLGSGVLSAVLCLGTLPVWETVFDVVTPTKLLELANPNHPLLRRLLLEAAGTYHHSIIVGNLAERAADAVGADMMLTRTGAFFHDIGKLSAPYFFKENQVGSVNPHDGLAPEVSASILTAHTRDGLALAQQFKLPKAIGDIILQHHGTTLTGYFYATACKAAADPALVDERDFRYSGPKPQTREAGIIMLADTVEAAVRSLEKPTQGQVEEMIRRLVREKLMDGQLDECDLTLRDLDTICEVFVRALKGIYHERVAYPKVEKKGEKPGVAPAKAEIQPPRAAPLSGQQTAPEREPAPRKEPLQTPQAEAAAEPAQEDAGGKQDEQTKGDA</sequence>
<accession>A0A926D1V9</accession>
<dbReference type="EMBL" id="JACRSO010000005">
    <property type="protein sequence ID" value="MBC8529951.1"/>
    <property type="molecule type" value="Genomic_DNA"/>
</dbReference>
<feature type="transmembrane region" description="Helical" evidence="2">
    <location>
        <begin position="471"/>
        <end position="492"/>
    </location>
</feature>
<dbReference type="AlphaFoldDB" id="A0A926D1V9"/>
<evidence type="ECO:0000256" key="1">
    <source>
        <dbReference type="SAM" id="MobiDB-lite"/>
    </source>
</evidence>
<evidence type="ECO:0000259" key="3">
    <source>
        <dbReference type="PROSITE" id="PS51831"/>
    </source>
</evidence>
<dbReference type="Gene3D" id="1.10.3210.10">
    <property type="entry name" value="Hypothetical protein af1432"/>
    <property type="match status" value="1"/>
</dbReference>
<dbReference type="InterPro" id="IPR052722">
    <property type="entry name" value="PgpH_phosphodiesterase"/>
</dbReference>
<feature type="compositionally biased region" description="Basic and acidic residues" evidence="1">
    <location>
        <begin position="791"/>
        <end position="803"/>
    </location>
</feature>
<keyword evidence="2" id="KW-0812">Transmembrane</keyword>
<dbReference type="InterPro" id="IPR006674">
    <property type="entry name" value="HD_domain"/>
</dbReference>
<feature type="compositionally biased region" description="Low complexity" evidence="1">
    <location>
        <begin position="775"/>
        <end position="790"/>
    </location>
</feature>